<organism evidence="14 15">
    <name type="scientific">Oryzias latipes</name>
    <name type="common">Japanese rice fish</name>
    <name type="synonym">Japanese killifish</name>
    <dbReference type="NCBI Taxonomy" id="8090"/>
    <lineage>
        <taxon>Eukaryota</taxon>
        <taxon>Metazoa</taxon>
        <taxon>Chordata</taxon>
        <taxon>Craniata</taxon>
        <taxon>Vertebrata</taxon>
        <taxon>Euteleostomi</taxon>
        <taxon>Actinopterygii</taxon>
        <taxon>Neopterygii</taxon>
        <taxon>Teleostei</taxon>
        <taxon>Neoteleostei</taxon>
        <taxon>Acanthomorphata</taxon>
        <taxon>Ovalentaria</taxon>
        <taxon>Atherinomorphae</taxon>
        <taxon>Beloniformes</taxon>
        <taxon>Adrianichthyidae</taxon>
        <taxon>Oryziinae</taxon>
        <taxon>Oryzias</taxon>
    </lineage>
</organism>
<feature type="compositionally biased region" description="Polar residues" evidence="12">
    <location>
        <begin position="76"/>
        <end position="97"/>
    </location>
</feature>
<sequence>MHTQCKYSKAQLSFSFHLYKLILKLPKLLEQFQSEEMFFFVKKKVCQYRLQNKTQTEMNLCVLFVCQVRKRWNGGTSPHTSNSLSGKLETPSAQKSSSIHENRCELQTEQGAEEVSRTQKHCTMATAANKNVEFVRTGYGKNMVKVLFIRRQGSRHSIIELRADVEITLNSRKDYLTGDNSDIIPTDTVKNTVHALAKIKGVKTIEQFSLDICHHFLTSFNHVLRAKVYMEEAPWKRLEKNGVEHAHAFIYSPEAYRFCEVEQNLNGLPLVHSGVKDMKVLKTTQSGFEGFFRDRFTTLQDAKDRFFCSSVYSRWRYNKSQDVDFDGAWKCVKETIIEKFAGPFDRGEFSPSVQKTLYETQLLVLDRIPEVEEIEIVMPNQHYFTIDMTKMGLVNKDEASPSVTFNFGHNRMYFCGLSAIFLLIRCIFLWITPLGTSQGPYAGNEHDFESS</sequence>
<dbReference type="InterPro" id="IPR002042">
    <property type="entry name" value="Uricase"/>
</dbReference>
<dbReference type="PANTHER" id="PTHR42874">
    <property type="entry name" value="URICASE"/>
    <property type="match status" value="1"/>
</dbReference>
<evidence type="ECO:0000256" key="6">
    <source>
        <dbReference type="ARBA" id="ARBA00017098"/>
    </source>
</evidence>
<dbReference type="SUPFAM" id="SSF55620">
    <property type="entry name" value="Tetrahydrobiopterin biosynthesis enzymes-like"/>
    <property type="match status" value="2"/>
</dbReference>
<comment type="function">
    <text evidence="1">Catalyzes the oxidation of uric acid to 5-hydroxyisourate, which is further processed to form (S)-allantoin.</text>
</comment>
<evidence type="ECO:0000256" key="1">
    <source>
        <dbReference type="ARBA" id="ARBA00003860"/>
    </source>
</evidence>
<name>A0A3P9I447_ORYLA</name>
<reference evidence="14" key="4">
    <citation type="submission" date="2025-09" db="UniProtKB">
        <authorList>
            <consortium name="Ensembl"/>
        </authorList>
    </citation>
    <scope>IDENTIFICATION</scope>
    <source>
        <strain evidence="14">HSOK</strain>
    </source>
</reference>
<dbReference type="Proteomes" id="UP000265200">
    <property type="component" value="Chromosome 4"/>
</dbReference>
<evidence type="ECO:0000256" key="7">
    <source>
        <dbReference type="ARBA" id="ARBA00022631"/>
    </source>
</evidence>
<feature type="region of interest" description="Disordered" evidence="12">
    <location>
        <begin position="76"/>
        <end position="99"/>
    </location>
</feature>
<comment type="subcellular location">
    <subcellularLocation>
        <location evidence="2">Peroxisome</location>
    </subcellularLocation>
</comment>
<keyword evidence="7" id="KW-0659">Purine metabolism</keyword>
<evidence type="ECO:0000256" key="2">
    <source>
        <dbReference type="ARBA" id="ARBA00004275"/>
    </source>
</evidence>
<reference evidence="14 15" key="2">
    <citation type="submission" date="2017-04" db="EMBL/GenBank/DDBJ databases">
        <title>CpG methylation of centromeres and impact of large insertions on vertebrate speciation.</title>
        <authorList>
            <person name="Ichikawa K."/>
            <person name="Yoshimura J."/>
            <person name="Morishita S."/>
        </authorList>
    </citation>
    <scope>NUCLEOTIDE SEQUENCE</scope>
    <source>
        <strain evidence="14 15">HSOK</strain>
    </source>
</reference>
<keyword evidence="13" id="KW-0472">Membrane</keyword>
<accession>A0A3P9I447</accession>
<evidence type="ECO:0000256" key="12">
    <source>
        <dbReference type="SAM" id="MobiDB-lite"/>
    </source>
</evidence>
<dbReference type="UniPathway" id="UPA00394">
    <property type="reaction ID" value="UER00650"/>
</dbReference>
<evidence type="ECO:0000256" key="10">
    <source>
        <dbReference type="ARBA" id="ARBA00031317"/>
    </source>
</evidence>
<reference evidence="14" key="3">
    <citation type="submission" date="2025-08" db="UniProtKB">
        <authorList>
            <consortium name="Ensembl"/>
        </authorList>
    </citation>
    <scope>IDENTIFICATION</scope>
    <source>
        <strain evidence="14">HSOK</strain>
    </source>
</reference>
<comment type="pathway">
    <text evidence="3">Purine metabolism; urate degradation; (S)-allantoin from urate: step 1/3.</text>
</comment>
<keyword evidence="13" id="KW-0812">Transmembrane</keyword>
<dbReference type="Pfam" id="PF01014">
    <property type="entry name" value="Uricase"/>
    <property type="match status" value="2"/>
</dbReference>
<evidence type="ECO:0000256" key="9">
    <source>
        <dbReference type="ARBA" id="ARBA00023140"/>
    </source>
</evidence>
<keyword evidence="8" id="KW-0560">Oxidoreductase</keyword>
<keyword evidence="9" id="KW-0576">Peroxisome</keyword>
<dbReference type="GO" id="GO:0005777">
    <property type="term" value="C:peroxisome"/>
    <property type="evidence" value="ECO:0007669"/>
    <property type="project" value="UniProtKB-SubCell"/>
</dbReference>
<evidence type="ECO:0000256" key="8">
    <source>
        <dbReference type="ARBA" id="ARBA00023002"/>
    </source>
</evidence>
<evidence type="ECO:0000256" key="4">
    <source>
        <dbReference type="ARBA" id="ARBA00009760"/>
    </source>
</evidence>
<dbReference type="FunFam" id="3.10.270.10:FF:000001">
    <property type="entry name" value="Uricase"/>
    <property type="match status" value="1"/>
</dbReference>
<dbReference type="GO" id="GO:0004846">
    <property type="term" value="F:urate oxidase activity"/>
    <property type="evidence" value="ECO:0007669"/>
    <property type="project" value="UniProtKB-EC"/>
</dbReference>
<dbReference type="GO" id="GO:0006144">
    <property type="term" value="P:purine nucleobase metabolic process"/>
    <property type="evidence" value="ECO:0007669"/>
    <property type="project" value="UniProtKB-KW"/>
</dbReference>
<dbReference type="PRINTS" id="PR00093">
    <property type="entry name" value="URICASE"/>
</dbReference>
<keyword evidence="13" id="KW-1133">Transmembrane helix</keyword>
<dbReference type="GO" id="GO:0019628">
    <property type="term" value="P:urate catabolic process"/>
    <property type="evidence" value="ECO:0007669"/>
    <property type="project" value="UniProtKB-UniPathway"/>
</dbReference>
<dbReference type="EC" id="1.7.3.3" evidence="5"/>
<evidence type="ECO:0000256" key="5">
    <source>
        <dbReference type="ARBA" id="ARBA00012598"/>
    </source>
</evidence>
<evidence type="ECO:0000256" key="3">
    <source>
        <dbReference type="ARBA" id="ARBA00004831"/>
    </source>
</evidence>
<dbReference type="Ensembl" id="ENSORLT00015033630.1">
    <property type="protein sequence ID" value="ENSORLP00015014790.1"/>
    <property type="gene ID" value="ENSORLG00015000445.1"/>
</dbReference>
<feature type="transmembrane region" description="Helical" evidence="13">
    <location>
        <begin position="412"/>
        <end position="431"/>
    </location>
</feature>
<dbReference type="PANTHER" id="PTHR42874:SF1">
    <property type="entry name" value="URICASE"/>
    <property type="match status" value="1"/>
</dbReference>
<evidence type="ECO:0000256" key="11">
    <source>
        <dbReference type="ARBA" id="ARBA00048818"/>
    </source>
</evidence>
<dbReference type="NCBIfam" id="TIGR03383">
    <property type="entry name" value="urate_oxi"/>
    <property type="match status" value="1"/>
</dbReference>
<evidence type="ECO:0000313" key="14">
    <source>
        <dbReference type="Ensembl" id="ENSORLP00015014790.1"/>
    </source>
</evidence>
<comment type="similarity">
    <text evidence="4">Belongs to the uricase family.</text>
</comment>
<protein>
    <recommendedName>
        <fullName evidence="6">Uricase</fullName>
        <ecNumber evidence="5">1.7.3.3</ecNumber>
    </recommendedName>
    <alternativeName>
        <fullName evidence="10">Urate oxidase</fullName>
    </alternativeName>
</protein>
<dbReference type="Gene3D" id="3.10.270.10">
    <property type="entry name" value="Urate Oxidase"/>
    <property type="match status" value="1"/>
</dbReference>
<evidence type="ECO:0000313" key="15">
    <source>
        <dbReference type="Proteomes" id="UP000265200"/>
    </source>
</evidence>
<comment type="catalytic activity">
    <reaction evidence="11">
        <text>urate + O2 + H2O = 5-hydroxyisourate + H2O2</text>
        <dbReference type="Rhea" id="RHEA:21368"/>
        <dbReference type="ChEBI" id="CHEBI:15377"/>
        <dbReference type="ChEBI" id="CHEBI:15379"/>
        <dbReference type="ChEBI" id="CHEBI:16240"/>
        <dbReference type="ChEBI" id="CHEBI:17775"/>
        <dbReference type="ChEBI" id="CHEBI:18072"/>
        <dbReference type="EC" id="1.7.3.3"/>
    </reaction>
</comment>
<reference key="1">
    <citation type="journal article" date="2007" name="Nature">
        <title>The medaka draft genome and insights into vertebrate genome evolution.</title>
        <authorList>
            <person name="Kasahara M."/>
            <person name="Naruse K."/>
            <person name="Sasaki S."/>
            <person name="Nakatani Y."/>
            <person name="Qu W."/>
            <person name="Ahsan B."/>
            <person name="Yamada T."/>
            <person name="Nagayasu Y."/>
            <person name="Doi K."/>
            <person name="Kasai Y."/>
            <person name="Jindo T."/>
            <person name="Kobayashi D."/>
            <person name="Shimada A."/>
            <person name="Toyoda A."/>
            <person name="Kuroki Y."/>
            <person name="Fujiyama A."/>
            <person name="Sasaki T."/>
            <person name="Shimizu A."/>
            <person name="Asakawa S."/>
            <person name="Shimizu N."/>
            <person name="Hashimoto S."/>
            <person name="Yang J."/>
            <person name="Lee Y."/>
            <person name="Matsushima K."/>
            <person name="Sugano S."/>
            <person name="Sakaizumi M."/>
            <person name="Narita T."/>
            <person name="Ohishi K."/>
            <person name="Haga S."/>
            <person name="Ohta F."/>
            <person name="Nomoto H."/>
            <person name="Nogata K."/>
            <person name="Morishita T."/>
            <person name="Endo T."/>
            <person name="Shin-I T."/>
            <person name="Takeda H."/>
            <person name="Morishita S."/>
            <person name="Kohara Y."/>
        </authorList>
    </citation>
    <scope>NUCLEOTIDE SEQUENCE [LARGE SCALE GENOMIC DNA]</scope>
    <source>
        <strain>Hd-rR</strain>
    </source>
</reference>
<dbReference type="AlphaFoldDB" id="A0A3P9I447"/>
<evidence type="ECO:0000256" key="13">
    <source>
        <dbReference type="SAM" id="Phobius"/>
    </source>
</evidence>
<proteinExistence type="inferred from homology"/>